<dbReference type="WBParaSite" id="GPUH_0000727901-mRNA-1">
    <property type="protein sequence ID" value="GPUH_0000727901-mRNA-1"/>
    <property type="gene ID" value="GPUH_0000727901"/>
</dbReference>
<keyword evidence="1" id="KW-0175">Coiled coil</keyword>
<evidence type="ECO:0000313" key="3">
    <source>
        <dbReference type="EMBL" id="VDK57779.1"/>
    </source>
</evidence>
<dbReference type="EMBL" id="UYRT01018522">
    <property type="protein sequence ID" value="VDK57779.1"/>
    <property type="molecule type" value="Genomic_DNA"/>
</dbReference>
<keyword evidence="4" id="KW-1185">Reference proteome</keyword>
<accession>A0A183DEX9</accession>
<protein>
    <submittedName>
        <fullName evidence="5">UBX domain-containing protein</fullName>
    </submittedName>
</protein>
<feature type="region of interest" description="Disordered" evidence="2">
    <location>
        <begin position="1"/>
        <end position="20"/>
    </location>
</feature>
<sequence>MEMNSSAHTMVGSGTEANTRIVSPSTNECYSQQCAERKKQLLEENSRLQGKVEEQMLRLNDYEEDTTLLRSTIRSMEDESKKSFLAMEQMSKEIEERTAEAQAANMAVLRFQVRFVFVPSHSSPYQLISRYTEDCAISGKAIELLQFFGQPFTHPSYLLQDGSHLVPSRSLGKPV</sequence>
<organism evidence="5">
    <name type="scientific">Gongylonema pulchrum</name>
    <dbReference type="NCBI Taxonomy" id="637853"/>
    <lineage>
        <taxon>Eukaryota</taxon>
        <taxon>Metazoa</taxon>
        <taxon>Ecdysozoa</taxon>
        <taxon>Nematoda</taxon>
        <taxon>Chromadorea</taxon>
        <taxon>Rhabditida</taxon>
        <taxon>Spirurina</taxon>
        <taxon>Spiruromorpha</taxon>
        <taxon>Spiruroidea</taxon>
        <taxon>Gongylonematidae</taxon>
        <taxon>Gongylonema</taxon>
    </lineage>
</organism>
<evidence type="ECO:0000256" key="1">
    <source>
        <dbReference type="SAM" id="Coils"/>
    </source>
</evidence>
<name>A0A183DEX9_9BILA</name>
<proteinExistence type="predicted"/>
<evidence type="ECO:0000313" key="5">
    <source>
        <dbReference type="WBParaSite" id="GPUH_0000727901-mRNA-1"/>
    </source>
</evidence>
<reference evidence="3 4" key="2">
    <citation type="submission" date="2018-11" db="EMBL/GenBank/DDBJ databases">
        <authorList>
            <consortium name="Pathogen Informatics"/>
        </authorList>
    </citation>
    <scope>NUCLEOTIDE SEQUENCE [LARGE SCALE GENOMIC DNA]</scope>
</reference>
<feature type="coiled-coil region" evidence="1">
    <location>
        <begin position="31"/>
        <end position="107"/>
    </location>
</feature>
<gene>
    <name evidence="3" type="ORF">GPUH_LOCUS7268</name>
</gene>
<evidence type="ECO:0000313" key="4">
    <source>
        <dbReference type="Proteomes" id="UP000271098"/>
    </source>
</evidence>
<dbReference type="OrthoDB" id="10528364at2759"/>
<dbReference type="AlphaFoldDB" id="A0A183DEX9"/>
<evidence type="ECO:0000256" key="2">
    <source>
        <dbReference type="SAM" id="MobiDB-lite"/>
    </source>
</evidence>
<reference evidence="5" key="1">
    <citation type="submission" date="2016-06" db="UniProtKB">
        <authorList>
            <consortium name="WormBaseParasite"/>
        </authorList>
    </citation>
    <scope>IDENTIFICATION</scope>
</reference>
<dbReference type="Proteomes" id="UP000271098">
    <property type="component" value="Unassembled WGS sequence"/>
</dbReference>